<evidence type="ECO:0000313" key="3">
    <source>
        <dbReference type="Proteomes" id="UP000177528"/>
    </source>
</evidence>
<gene>
    <name evidence="2" type="ORF">A3D99_05005</name>
</gene>
<comment type="caution">
    <text evidence="2">The sequence shown here is derived from an EMBL/GenBank/DDBJ whole genome shotgun (WGS) entry which is preliminary data.</text>
</comment>
<name>A0A1G1X3U4_9BACT</name>
<evidence type="ECO:0000313" key="2">
    <source>
        <dbReference type="EMBL" id="OGY34669.1"/>
    </source>
</evidence>
<protein>
    <submittedName>
        <fullName evidence="2">Uncharacterized protein</fullName>
    </submittedName>
</protein>
<sequence length="74" mass="8872">MLVDKILEYYGRNPAVYPGAEDKWIVVFSETLLSSYIYLPFIFALLPWVYFFIGKKQLIKKMEQYLEKRSSLLR</sequence>
<proteinExistence type="predicted"/>
<organism evidence="2 3">
    <name type="scientific">Candidatus Andersenbacteria bacterium RIFCSPHIGHO2_12_FULL_45_11</name>
    <dbReference type="NCBI Taxonomy" id="1797281"/>
    <lineage>
        <taxon>Bacteria</taxon>
        <taxon>Candidatus Anderseniibacteriota</taxon>
    </lineage>
</organism>
<keyword evidence="1" id="KW-0812">Transmembrane</keyword>
<dbReference type="Proteomes" id="UP000177528">
    <property type="component" value="Unassembled WGS sequence"/>
</dbReference>
<evidence type="ECO:0000256" key="1">
    <source>
        <dbReference type="SAM" id="Phobius"/>
    </source>
</evidence>
<feature type="transmembrane region" description="Helical" evidence="1">
    <location>
        <begin position="36"/>
        <end position="53"/>
    </location>
</feature>
<dbReference type="AlphaFoldDB" id="A0A1G1X3U4"/>
<keyword evidence="1" id="KW-1133">Transmembrane helix</keyword>
<keyword evidence="1" id="KW-0472">Membrane</keyword>
<dbReference type="EMBL" id="MHHR01000011">
    <property type="protein sequence ID" value="OGY34669.1"/>
    <property type="molecule type" value="Genomic_DNA"/>
</dbReference>
<reference evidence="2 3" key="1">
    <citation type="journal article" date="2016" name="Nat. Commun.">
        <title>Thousands of microbial genomes shed light on interconnected biogeochemical processes in an aquifer system.</title>
        <authorList>
            <person name="Anantharaman K."/>
            <person name="Brown C.T."/>
            <person name="Hug L.A."/>
            <person name="Sharon I."/>
            <person name="Castelle C.J."/>
            <person name="Probst A.J."/>
            <person name="Thomas B.C."/>
            <person name="Singh A."/>
            <person name="Wilkins M.J."/>
            <person name="Karaoz U."/>
            <person name="Brodie E.L."/>
            <person name="Williams K.H."/>
            <person name="Hubbard S.S."/>
            <person name="Banfield J.F."/>
        </authorList>
    </citation>
    <scope>NUCLEOTIDE SEQUENCE [LARGE SCALE GENOMIC DNA]</scope>
</reference>
<accession>A0A1G1X3U4</accession>